<dbReference type="GO" id="GO:0060320">
    <property type="term" value="P:rejection of self pollen"/>
    <property type="evidence" value="ECO:0007669"/>
    <property type="project" value="UniProtKB-KW"/>
</dbReference>
<feature type="region of interest" description="Disordered" evidence="6">
    <location>
        <begin position="65"/>
        <end position="85"/>
    </location>
</feature>
<comment type="caution">
    <text evidence="8">The sequence shown here is derived from an EMBL/GenBank/DDBJ whole genome shotgun (WGS) entry which is preliminary data.</text>
</comment>
<feature type="transmembrane region" description="Helical" evidence="7">
    <location>
        <begin position="20"/>
        <end position="38"/>
    </location>
</feature>
<gene>
    <name evidence="8" type="ORF">RJ640_017500</name>
</gene>
<reference evidence="8" key="1">
    <citation type="submission" date="2022-12" db="EMBL/GenBank/DDBJ databases">
        <title>Draft genome assemblies for two species of Escallonia (Escalloniales).</title>
        <authorList>
            <person name="Chanderbali A."/>
            <person name="Dervinis C."/>
            <person name="Anghel I."/>
            <person name="Soltis D."/>
            <person name="Soltis P."/>
            <person name="Zapata F."/>
        </authorList>
    </citation>
    <scope>NUCLEOTIDE SEQUENCE</scope>
    <source>
        <strain evidence="8">UCBG92.1500</strain>
        <tissue evidence="8">Leaf</tissue>
    </source>
</reference>
<evidence type="ECO:0000256" key="7">
    <source>
        <dbReference type="SAM" id="Phobius"/>
    </source>
</evidence>
<accession>A0AA88UJC0</accession>
<feature type="compositionally biased region" description="Acidic residues" evidence="6">
    <location>
        <begin position="65"/>
        <end position="75"/>
    </location>
</feature>
<evidence type="ECO:0000256" key="2">
    <source>
        <dbReference type="ARBA" id="ARBA00005581"/>
    </source>
</evidence>
<keyword evidence="5" id="KW-0732">Signal</keyword>
<evidence type="ECO:0000256" key="3">
    <source>
        <dbReference type="ARBA" id="ARBA00022471"/>
    </source>
</evidence>
<sequence length="126" mass="14162">MKPKEINDRTNSEGQMKTFYSMGVILLILNMAVTRVHARVHVHVINRLGNGRVLNVHCQSSDDDLGYQSLEDDSETTLQRKDGYNSNKFNTEIYTGSAPPAYVQSSSTPHKGDLLEPFTKPTSFRC</sequence>
<name>A0AA88UJC0_9ASTE</name>
<keyword evidence="9" id="KW-1185">Reference proteome</keyword>
<evidence type="ECO:0000256" key="1">
    <source>
        <dbReference type="ARBA" id="ARBA00004613"/>
    </source>
</evidence>
<keyword evidence="7" id="KW-0812">Transmembrane</keyword>
<keyword evidence="7" id="KW-0472">Membrane</keyword>
<evidence type="ECO:0000256" key="4">
    <source>
        <dbReference type="ARBA" id="ARBA00022525"/>
    </source>
</evidence>
<dbReference type="Proteomes" id="UP001187471">
    <property type="component" value="Unassembled WGS sequence"/>
</dbReference>
<dbReference type="AlphaFoldDB" id="A0AA88UJC0"/>
<keyword evidence="3" id="KW-0713">Self-incompatibility</keyword>
<dbReference type="Pfam" id="PF05938">
    <property type="entry name" value="Self-incomp_S1"/>
    <property type="match status" value="1"/>
</dbReference>
<dbReference type="GO" id="GO:0005576">
    <property type="term" value="C:extracellular region"/>
    <property type="evidence" value="ECO:0007669"/>
    <property type="project" value="UniProtKB-SubCell"/>
</dbReference>
<evidence type="ECO:0008006" key="10">
    <source>
        <dbReference type="Google" id="ProtNLM"/>
    </source>
</evidence>
<comment type="similarity">
    <text evidence="2">Belongs to the plant self-incompatibility (S1) protein family.</text>
</comment>
<proteinExistence type="inferred from homology"/>
<evidence type="ECO:0000256" key="6">
    <source>
        <dbReference type="SAM" id="MobiDB-lite"/>
    </source>
</evidence>
<keyword evidence="4" id="KW-0964">Secreted</keyword>
<evidence type="ECO:0000313" key="8">
    <source>
        <dbReference type="EMBL" id="KAK2977402.1"/>
    </source>
</evidence>
<evidence type="ECO:0000313" key="9">
    <source>
        <dbReference type="Proteomes" id="UP001187471"/>
    </source>
</evidence>
<dbReference type="EMBL" id="JAVXUO010001992">
    <property type="protein sequence ID" value="KAK2977402.1"/>
    <property type="molecule type" value="Genomic_DNA"/>
</dbReference>
<comment type="subcellular location">
    <subcellularLocation>
        <location evidence="1">Secreted</location>
    </subcellularLocation>
</comment>
<evidence type="ECO:0000256" key="5">
    <source>
        <dbReference type="ARBA" id="ARBA00022729"/>
    </source>
</evidence>
<keyword evidence="7" id="KW-1133">Transmembrane helix</keyword>
<dbReference type="InterPro" id="IPR010264">
    <property type="entry name" value="Self-incomp_S1"/>
</dbReference>
<organism evidence="8 9">
    <name type="scientific">Escallonia rubra</name>
    <dbReference type="NCBI Taxonomy" id="112253"/>
    <lineage>
        <taxon>Eukaryota</taxon>
        <taxon>Viridiplantae</taxon>
        <taxon>Streptophyta</taxon>
        <taxon>Embryophyta</taxon>
        <taxon>Tracheophyta</taxon>
        <taxon>Spermatophyta</taxon>
        <taxon>Magnoliopsida</taxon>
        <taxon>eudicotyledons</taxon>
        <taxon>Gunneridae</taxon>
        <taxon>Pentapetalae</taxon>
        <taxon>asterids</taxon>
        <taxon>campanulids</taxon>
        <taxon>Escalloniales</taxon>
        <taxon>Escalloniaceae</taxon>
        <taxon>Escallonia</taxon>
    </lineage>
</organism>
<protein>
    <recommendedName>
        <fullName evidence="10">S-protein homolog</fullName>
    </recommendedName>
</protein>